<sequence>MYPDQHALDQTIDGLPADAMTDAAHKAIAPVIAALRAGSTPDEAFEQLLAAVPQMDETAIAELLARCIFVADVWGRLNAG</sequence>
<evidence type="ECO:0000313" key="1">
    <source>
        <dbReference type="EMBL" id="CAB3764143.1"/>
    </source>
</evidence>
<dbReference type="Proteomes" id="UP000494363">
    <property type="component" value="Unassembled WGS sequence"/>
</dbReference>
<evidence type="ECO:0000313" key="2">
    <source>
        <dbReference type="Proteomes" id="UP000494363"/>
    </source>
</evidence>
<organism evidence="1 2">
    <name type="scientific">Paraburkholderia humisilvae</name>
    <dbReference type="NCBI Taxonomy" id="627669"/>
    <lineage>
        <taxon>Bacteria</taxon>
        <taxon>Pseudomonadati</taxon>
        <taxon>Pseudomonadota</taxon>
        <taxon>Betaproteobacteria</taxon>
        <taxon>Burkholderiales</taxon>
        <taxon>Burkholderiaceae</taxon>
        <taxon>Paraburkholderia</taxon>
    </lineage>
</organism>
<protein>
    <submittedName>
        <fullName evidence="1">Uncharacterized protein</fullName>
    </submittedName>
</protein>
<reference evidence="1 2" key="1">
    <citation type="submission" date="2020-04" db="EMBL/GenBank/DDBJ databases">
        <authorList>
            <person name="De Canck E."/>
        </authorList>
    </citation>
    <scope>NUCLEOTIDE SEQUENCE [LARGE SCALE GENOMIC DNA]</scope>
    <source>
        <strain evidence="1 2">LMG 29542</strain>
    </source>
</reference>
<gene>
    <name evidence="1" type="ORF">LMG29542_04792</name>
</gene>
<keyword evidence="2" id="KW-1185">Reference proteome</keyword>
<proteinExistence type="predicted"/>
<dbReference type="AlphaFoldDB" id="A0A6J5ED06"/>
<accession>A0A6J5ED06</accession>
<name>A0A6J5ED06_9BURK</name>
<dbReference type="EMBL" id="CADIKH010000023">
    <property type="protein sequence ID" value="CAB3764143.1"/>
    <property type="molecule type" value="Genomic_DNA"/>
</dbReference>